<keyword evidence="2" id="KW-1185">Reference proteome</keyword>
<protein>
    <recommendedName>
        <fullName evidence="3">Dipeptidyl aminopeptidase</fullName>
    </recommendedName>
</protein>
<dbReference type="OrthoDB" id="3668964at2"/>
<sequence>MRSVTYDSWRRERNRRQRVELEDFLRRTLVDGYATRREDAWRRDHTDEDAYAASVEPNRLRWARLLGVPELKPAGPVEVEDHPLRDDVTTKWVRLPLDNGLSAEAVLATPRGDHDGRLVVFQHGLDSVPEIAFEVCDGSGAYHEAGVELVRRGFTVLAPFNVAGYEERNRLQRLAWIGGGLVEGIEFARARCLLDVVADLAPVDPGRIGMWGRSWGGLATQYWMPLEPRLRAGVISSYFNERLGKLAVPDPRYTCFLDTPAFHAHHPGLLREFADADLLSLICPRPVMVQHGWADDIGWPAEVAAEFERAREHWARLGHADRVRLELHGGGHEAEPDSAITWLERWL</sequence>
<evidence type="ECO:0000313" key="2">
    <source>
        <dbReference type="Proteomes" id="UP000295302"/>
    </source>
</evidence>
<evidence type="ECO:0008006" key="3">
    <source>
        <dbReference type="Google" id="ProtNLM"/>
    </source>
</evidence>
<evidence type="ECO:0000313" key="1">
    <source>
        <dbReference type="EMBL" id="TDD56954.1"/>
    </source>
</evidence>
<organism evidence="1 2">
    <name type="scientific">Nonomuraea terrae</name>
    <dbReference type="NCBI Taxonomy" id="2530383"/>
    <lineage>
        <taxon>Bacteria</taxon>
        <taxon>Bacillati</taxon>
        <taxon>Actinomycetota</taxon>
        <taxon>Actinomycetes</taxon>
        <taxon>Streptosporangiales</taxon>
        <taxon>Streptosporangiaceae</taxon>
        <taxon>Nonomuraea</taxon>
    </lineage>
</organism>
<dbReference type="InterPro" id="IPR029058">
    <property type="entry name" value="AB_hydrolase_fold"/>
</dbReference>
<dbReference type="AlphaFoldDB" id="A0A4R4ZH02"/>
<dbReference type="RefSeq" id="WP_132608281.1">
    <property type="nucleotide sequence ID" value="NZ_SMKQ01000002.1"/>
</dbReference>
<dbReference type="SUPFAM" id="SSF53474">
    <property type="entry name" value="alpha/beta-Hydrolases"/>
    <property type="match status" value="1"/>
</dbReference>
<gene>
    <name evidence="1" type="ORF">E1286_01215</name>
</gene>
<dbReference type="Proteomes" id="UP000295302">
    <property type="component" value="Unassembled WGS sequence"/>
</dbReference>
<proteinExistence type="predicted"/>
<accession>A0A4R4ZH02</accession>
<dbReference type="Gene3D" id="3.40.50.1820">
    <property type="entry name" value="alpha/beta hydrolase"/>
    <property type="match status" value="1"/>
</dbReference>
<comment type="caution">
    <text evidence="1">The sequence shown here is derived from an EMBL/GenBank/DDBJ whole genome shotgun (WGS) entry which is preliminary data.</text>
</comment>
<name>A0A4R4ZH02_9ACTN</name>
<dbReference type="EMBL" id="SMKQ01000002">
    <property type="protein sequence ID" value="TDD56954.1"/>
    <property type="molecule type" value="Genomic_DNA"/>
</dbReference>
<reference evidence="1 2" key="1">
    <citation type="submission" date="2019-03" db="EMBL/GenBank/DDBJ databases">
        <title>Draft genome sequences of novel Actinobacteria.</title>
        <authorList>
            <person name="Sahin N."/>
            <person name="Ay H."/>
            <person name="Saygin H."/>
        </authorList>
    </citation>
    <scope>NUCLEOTIDE SEQUENCE [LARGE SCALE GENOMIC DNA]</scope>
    <source>
        <strain evidence="1 2">CH32</strain>
    </source>
</reference>